<reference evidence="1 2" key="2">
    <citation type="submission" date="2018-11" db="EMBL/GenBank/DDBJ databases">
        <authorList>
            <consortium name="Pathogen Informatics"/>
        </authorList>
    </citation>
    <scope>NUCLEOTIDE SEQUENCE [LARGE SCALE GENOMIC DNA]</scope>
</reference>
<protein>
    <submittedName>
        <fullName evidence="1 3">Uncharacterized protein</fullName>
    </submittedName>
</protein>
<dbReference type="WBParaSite" id="BTMF_0000587301-mRNA-1">
    <property type="protein sequence ID" value="BTMF_0000587301-mRNA-1"/>
    <property type="gene ID" value="BTMF_0000587301"/>
</dbReference>
<evidence type="ECO:0000313" key="2">
    <source>
        <dbReference type="Proteomes" id="UP000280834"/>
    </source>
</evidence>
<gene>
    <name evidence="1" type="ORF">BTMF_LOCUS5140</name>
</gene>
<accession>A0A0R3QHK8</accession>
<dbReference type="EMBL" id="UZAG01005401">
    <property type="protein sequence ID" value="VDO17732.1"/>
    <property type="molecule type" value="Genomic_DNA"/>
</dbReference>
<evidence type="ECO:0000313" key="3">
    <source>
        <dbReference type="WBParaSite" id="BTMF_0000587301-mRNA-1"/>
    </source>
</evidence>
<keyword evidence="2" id="KW-1185">Reference proteome</keyword>
<organism evidence="3">
    <name type="scientific">Brugia timori</name>
    <dbReference type="NCBI Taxonomy" id="42155"/>
    <lineage>
        <taxon>Eukaryota</taxon>
        <taxon>Metazoa</taxon>
        <taxon>Ecdysozoa</taxon>
        <taxon>Nematoda</taxon>
        <taxon>Chromadorea</taxon>
        <taxon>Rhabditida</taxon>
        <taxon>Spirurina</taxon>
        <taxon>Spiruromorpha</taxon>
        <taxon>Filarioidea</taxon>
        <taxon>Onchocercidae</taxon>
        <taxon>Brugia</taxon>
    </lineage>
</organism>
<sequence>MFPDRERIRLLGKLIEGYINDALLTMSDITSSQQDEEESGYIDEMNDQGTSIMLIFSNFQWFQINYNFRIIYYN</sequence>
<name>A0A0R3QHK8_9BILA</name>
<reference evidence="3" key="1">
    <citation type="submission" date="2017-02" db="UniProtKB">
        <authorList>
            <consortium name="WormBaseParasite"/>
        </authorList>
    </citation>
    <scope>IDENTIFICATION</scope>
</reference>
<dbReference type="AlphaFoldDB" id="A0A0R3QHK8"/>
<dbReference type="STRING" id="42155.A0A0R3QHK8"/>
<evidence type="ECO:0000313" key="1">
    <source>
        <dbReference type="EMBL" id="VDO17732.1"/>
    </source>
</evidence>
<dbReference type="Proteomes" id="UP000280834">
    <property type="component" value="Unassembled WGS sequence"/>
</dbReference>
<proteinExistence type="predicted"/>